<feature type="transmembrane region" description="Helical" evidence="1">
    <location>
        <begin position="377"/>
        <end position="398"/>
    </location>
</feature>
<name>A0A6A4ZM83_9STRA</name>
<reference evidence="2" key="1">
    <citation type="submission" date="2019-06" db="EMBL/GenBank/DDBJ databases">
        <title>Genomics analysis of Aphanomyces spp. identifies a new class of oomycete effector associated with host adaptation.</title>
        <authorList>
            <person name="Gaulin E."/>
        </authorList>
    </citation>
    <scope>NUCLEOTIDE SEQUENCE</scope>
    <source>
        <strain evidence="2">CBS 578.67</strain>
    </source>
</reference>
<feature type="non-terminal residue" evidence="2">
    <location>
        <position position="661"/>
    </location>
</feature>
<accession>A0A6A4ZM83</accession>
<comment type="caution">
    <text evidence="2">The sequence shown here is derived from an EMBL/GenBank/DDBJ whole genome shotgun (WGS) entry which is preliminary data.</text>
</comment>
<feature type="transmembrane region" description="Helical" evidence="1">
    <location>
        <begin position="451"/>
        <end position="475"/>
    </location>
</feature>
<keyword evidence="1" id="KW-0812">Transmembrane</keyword>
<keyword evidence="1" id="KW-1133">Transmembrane helix</keyword>
<sequence length="661" mass="73493">MPQVVPSTTLFERTSTVGRLKSFNIQVARLPLSWYTRLAALFDLSCWLLLVFLMTLQIVNAFMPTSSSSTTLVFGTSPFTTDVAHIPGNNDDAYIDRAMACVLVGRVYKSMTLAQALLHASSTVVQHINITADSYTVMVRPEPQTTLPNVFSAFDPTCAAIALSIDGILHACADQGYVPVTDTLKINVGTDATHTTELVDALPILILPYWDNAAIARFGVPGQDGVMCSIKLYNMFVGPGSFYQVAVINRADYEAHTRQWLHEPHGSWQNGWYTFPDGVTRYYSHMANDLRRKDLAGGLGITSVVYDALTQQRVDCFAHPQPCENQVGMAWEGVIHQNATELWSECVCIQDKHRNGLVWYSVENEYVLSNSFGLSTVVANISVFGVLMRWGIALLALWRGYVYETSDWHGCGIGIAACSDTFALLPILLILNLKQIFLCVWASSVEYEGDLLVLCNAWYIIYPSLAQFVLLYFAVINWLAKGFRVRMSDRTFGPVLLAFCLGHWFRQSTFLTLGPAMGFTGRAQTLFFASSYRSATIIDIMFTHGLLIGGNVKGIFYAKFVVLAIPLIDLVVFSDRVGPKCKFKPYRGKPCQVETTLAIRANYSGGLGKSSIYKPTGLNGYEFVRLGYLLYGKDNILSFDDYYVAISCYPSALVNETFNQR</sequence>
<protein>
    <submittedName>
        <fullName evidence="2">Uncharacterized protein</fullName>
    </submittedName>
</protein>
<feature type="transmembrane region" description="Helical" evidence="1">
    <location>
        <begin position="410"/>
        <end position="431"/>
    </location>
</feature>
<keyword evidence="1" id="KW-0472">Membrane</keyword>
<dbReference type="AlphaFoldDB" id="A0A6A4ZM83"/>
<organism evidence="2">
    <name type="scientific">Aphanomyces stellatus</name>
    <dbReference type="NCBI Taxonomy" id="120398"/>
    <lineage>
        <taxon>Eukaryota</taxon>
        <taxon>Sar</taxon>
        <taxon>Stramenopiles</taxon>
        <taxon>Oomycota</taxon>
        <taxon>Saprolegniomycetes</taxon>
        <taxon>Saprolegniales</taxon>
        <taxon>Verrucalvaceae</taxon>
        <taxon>Aphanomyces</taxon>
    </lineage>
</organism>
<evidence type="ECO:0000256" key="1">
    <source>
        <dbReference type="SAM" id="Phobius"/>
    </source>
</evidence>
<proteinExistence type="predicted"/>
<dbReference type="OrthoDB" id="62228at2759"/>
<feature type="transmembrane region" description="Helical" evidence="1">
    <location>
        <begin position="555"/>
        <end position="574"/>
    </location>
</feature>
<evidence type="ECO:0000313" key="2">
    <source>
        <dbReference type="EMBL" id="KAF0713785.1"/>
    </source>
</evidence>
<dbReference type="EMBL" id="VJMH01000935">
    <property type="protein sequence ID" value="KAF0713785.1"/>
    <property type="molecule type" value="Genomic_DNA"/>
</dbReference>
<gene>
    <name evidence="2" type="ORF">As57867_004200</name>
</gene>